<evidence type="ECO:0000313" key="1">
    <source>
        <dbReference type="Proteomes" id="UP000261680"/>
    </source>
</evidence>
<accession>A0A8M1G1E1</accession>
<proteinExistence type="predicted"/>
<dbReference type="GeneID" id="103673622"/>
<dbReference type="AlphaFoldDB" id="A0A8M1G1E1"/>
<protein>
    <submittedName>
        <fullName evidence="2 3">Chromosome transmission fidelity protein 8 homolog isoform X2</fullName>
    </submittedName>
</protein>
<reference evidence="2 3" key="1">
    <citation type="submission" date="2025-04" db="UniProtKB">
        <authorList>
            <consortium name="RefSeq"/>
        </authorList>
    </citation>
    <scope>IDENTIFICATION</scope>
    <source>
        <tissue evidence="2 3">Whole blood</tissue>
    </source>
</reference>
<dbReference type="RefSeq" id="XP_040489445.1">
    <property type="nucleotide sequence ID" value="XM_040633511.1"/>
</dbReference>
<gene>
    <name evidence="2 3" type="primary">CHTF8</name>
</gene>
<dbReference type="RefSeq" id="XP_040489446.1">
    <property type="nucleotide sequence ID" value="XM_040633512.1"/>
</dbReference>
<evidence type="ECO:0000313" key="3">
    <source>
        <dbReference type="RefSeq" id="XP_040489446.1"/>
    </source>
</evidence>
<evidence type="ECO:0000313" key="2">
    <source>
        <dbReference type="RefSeq" id="XP_040489445.1"/>
    </source>
</evidence>
<organism evidence="1 3">
    <name type="scientific">Ursus maritimus</name>
    <name type="common">Polar bear</name>
    <name type="synonym">Thalarctos maritimus</name>
    <dbReference type="NCBI Taxonomy" id="29073"/>
    <lineage>
        <taxon>Eukaryota</taxon>
        <taxon>Metazoa</taxon>
        <taxon>Chordata</taxon>
        <taxon>Craniata</taxon>
        <taxon>Vertebrata</taxon>
        <taxon>Euteleostomi</taxon>
        <taxon>Mammalia</taxon>
        <taxon>Eutheria</taxon>
        <taxon>Laurasiatheria</taxon>
        <taxon>Carnivora</taxon>
        <taxon>Caniformia</taxon>
        <taxon>Ursidae</taxon>
        <taxon>Ursus</taxon>
    </lineage>
</organism>
<dbReference type="Proteomes" id="UP000261680">
    <property type="component" value="Unplaced"/>
</dbReference>
<keyword evidence="1" id="KW-1185">Reference proteome</keyword>
<name>A0A8M1G1E1_URSMA</name>
<dbReference type="CTD" id="54921"/>
<sequence>MGAPHSLPRPHVRARSPALPRKCLQLKAGSAQAVLAAAATAAGGSVVARWPRGAAFGGRHCRFFFQVFNNNFNSKLKIEVEAQRQLNKLTFSCFLKTESSWCKLLFPALCLQCWGWRPGRMGADGTTGGDRGSLQHWISWKPPGRPTLHH</sequence>